<organism evidence="2 3">
    <name type="scientific">Meripilus lineatus</name>
    <dbReference type="NCBI Taxonomy" id="2056292"/>
    <lineage>
        <taxon>Eukaryota</taxon>
        <taxon>Fungi</taxon>
        <taxon>Dikarya</taxon>
        <taxon>Basidiomycota</taxon>
        <taxon>Agaricomycotina</taxon>
        <taxon>Agaricomycetes</taxon>
        <taxon>Polyporales</taxon>
        <taxon>Meripilaceae</taxon>
        <taxon>Meripilus</taxon>
    </lineage>
</organism>
<reference evidence="2" key="1">
    <citation type="submission" date="2022-07" db="EMBL/GenBank/DDBJ databases">
        <title>Genome Sequence of Physisporinus lineatus.</title>
        <authorList>
            <person name="Buettner E."/>
        </authorList>
    </citation>
    <scope>NUCLEOTIDE SEQUENCE</scope>
    <source>
        <strain evidence="2">VT162</strain>
    </source>
</reference>
<name>A0AAD5Y844_9APHY</name>
<dbReference type="Proteomes" id="UP001212997">
    <property type="component" value="Unassembled WGS sequence"/>
</dbReference>
<feature type="compositionally biased region" description="Basic residues" evidence="1">
    <location>
        <begin position="1"/>
        <end position="10"/>
    </location>
</feature>
<feature type="region of interest" description="Disordered" evidence="1">
    <location>
        <begin position="1"/>
        <end position="65"/>
    </location>
</feature>
<evidence type="ECO:0000256" key="1">
    <source>
        <dbReference type="SAM" id="MobiDB-lite"/>
    </source>
</evidence>
<protein>
    <submittedName>
        <fullName evidence="2">Uncharacterized protein</fullName>
    </submittedName>
</protein>
<dbReference type="EMBL" id="JANAWD010001088">
    <property type="protein sequence ID" value="KAJ3474334.1"/>
    <property type="molecule type" value="Genomic_DNA"/>
</dbReference>
<accession>A0AAD5Y844</accession>
<evidence type="ECO:0000313" key="2">
    <source>
        <dbReference type="EMBL" id="KAJ3474334.1"/>
    </source>
</evidence>
<dbReference type="AlphaFoldDB" id="A0AAD5Y844"/>
<gene>
    <name evidence="2" type="ORF">NLI96_g12513</name>
</gene>
<keyword evidence="3" id="KW-1185">Reference proteome</keyword>
<evidence type="ECO:0000313" key="3">
    <source>
        <dbReference type="Proteomes" id="UP001212997"/>
    </source>
</evidence>
<sequence>MASTKTRKRATTPPAANTQSPPKKTRGSKTAATIPEEPDQMDVVGEPSDQGPHTPSEWAMTDQSDSDAVALKVPTDETGTADAAKQTALNDIPVEAMLTDIADAGVDNQVVTNGVAVAGAPALQAIPPIAVANPGAHVAPLQNANQVAPNNIQPLPVGMANPAAAPVQHGMPNVFANPIALDNQGLQNRITAESHPHLAPILERVNTGLASKRNIGLAQDLHWYQSNPILLVSARETKSRFWFYGQFVEYDHFEKGGWRIKLQFLLSRDATRVCELFATMAQPSQQVDQGNPPCLFLKYRDWVKDTPPPFFDCVEDSKKARKPADFCSLNKGDLVLVEGSIRRFQPKGEPKRPVAEWPIWRLAFDITVVNLIKRGEGELAGADDDEDEY</sequence>
<proteinExistence type="predicted"/>
<comment type="caution">
    <text evidence="2">The sequence shown here is derived from an EMBL/GenBank/DDBJ whole genome shotgun (WGS) entry which is preliminary data.</text>
</comment>